<dbReference type="PANTHER" id="PTHR45138">
    <property type="entry name" value="REGULATORY COMPONENTS OF SENSORY TRANSDUCTION SYSTEM"/>
    <property type="match status" value="1"/>
</dbReference>
<evidence type="ECO:0000313" key="3">
    <source>
        <dbReference type="EMBL" id="WDA57959.1"/>
    </source>
</evidence>
<dbReference type="CDD" id="cd01949">
    <property type="entry name" value="GGDEF"/>
    <property type="match status" value="1"/>
</dbReference>
<feature type="domain" description="GGDEF" evidence="2">
    <location>
        <begin position="394"/>
        <end position="524"/>
    </location>
</feature>
<dbReference type="Gene3D" id="1.25.40.10">
    <property type="entry name" value="Tetratricopeptide repeat domain"/>
    <property type="match status" value="2"/>
</dbReference>
<evidence type="ECO:0000313" key="4">
    <source>
        <dbReference type="Proteomes" id="UP001217044"/>
    </source>
</evidence>
<dbReference type="InterPro" id="IPR011990">
    <property type="entry name" value="TPR-like_helical_dom_sf"/>
</dbReference>
<dbReference type="InterPro" id="IPR050469">
    <property type="entry name" value="Diguanylate_Cyclase"/>
</dbReference>
<dbReference type="SMART" id="SM00267">
    <property type="entry name" value="GGDEF"/>
    <property type="match status" value="1"/>
</dbReference>
<protein>
    <submittedName>
        <fullName evidence="3">Diguanylate cyclase</fullName>
    </submittedName>
</protein>
<evidence type="ECO:0000259" key="2">
    <source>
        <dbReference type="PROSITE" id="PS50887"/>
    </source>
</evidence>
<name>A0ABY7UYG4_9DEIO</name>
<dbReference type="PANTHER" id="PTHR45138:SF9">
    <property type="entry name" value="DIGUANYLATE CYCLASE DGCM-RELATED"/>
    <property type="match status" value="1"/>
</dbReference>
<dbReference type="SUPFAM" id="SSF55073">
    <property type="entry name" value="Nucleotide cyclase"/>
    <property type="match status" value="1"/>
</dbReference>
<accession>A0ABY7UYG4</accession>
<feature type="coiled-coil region" evidence="1">
    <location>
        <begin position="337"/>
        <end position="367"/>
    </location>
</feature>
<dbReference type="InterPro" id="IPR000160">
    <property type="entry name" value="GGDEF_dom"/>
</dbReference>
<dbReference type="EMBL" id="CP115165">
    <property type="protein sequence ID" value="WDA57959.1"/>
    <property type="molecule type" value="Genomic_DNA"/>
</dbReference>
<gene>
    <name evidence="3" type="ORF">M8445_11430</name>
</gene>
<dbReference type="PROSITE" id="PS50887">
    <property type="entry name" value="GGDEF"/>
    <property type="match status" value="1"/>
</dbReference>
<dbReference type="Proteomes" id="UP001217044">
    <property type="component" value="Chromosome"/>
</dbReference>
<dbReference type="RefSeq" id="WP_273987883.1">
    <property type="nucleotide sequence ID" value="NZ_BAABQT010000003.1"/>
</dbReference>
<reference evidence="3 4" key="1">
    <citation type="submission" date="2022-12" db="EMBL/GenBank/DDBJ databases">
        <title>Genome Sequence of Deinococcus aquaticus Type Strain PB314.</title>
        <authorList>
            <person name="Albert C."/>
            <person name="Hill J."/>
            <person name="Boren L."/>
            <person name="Scholz-Ng S."/>
            <person name="Fatema N."/>
            <person name="Grosso R."/>
            <person name="Soboslay E."/>
            <person name="Tuohy J."/>
        </authorList>
    </citation>
    <scope>NUCLEOTIDE SEQUENCE [LARGE SCALE GENOMIC DNA]</scope>
    <source>
        <strain evidence="3 4">PB-314</strain>
    </source>
</reference>
<organism evidence="3 4">
    <name type="scientific">Deinococcus aquaticus</name>
    <dbReference type="NCBI Taxonomy" id="328692"/>
    <lineage>
        <taxon>Bacteria</taxon>
        <taxon>Thermotogati</taxon>
        <taxon>Deinococcota</taxon>
        <taxon>Deinococci</taxon>
        <taxon>Deinococcales</taxon>
        <taxon>Deinococcaceae</taxon>
        <taxon>Deinococcus</taxon>
    </lineage>
</organism>
<dbReference type="NCBIfam" id="TIGR00254">
    <property type="entry name" value="GGDEF"/>
    <property type="match status" value="1"/>
</dbReference>
<keyword evidence="4" id="KW-1185">Reference proteome</keyword>
<keyword evidence="1" id="KW-0175">Coiled coil</keyword>
<dbReference type="Pfam" id="PF00990">
    <property type="entry name" value="GGDEF"/>
    <property type="match status" value="1"/>
</dbReference>
<evidence type="ECO:0000256" key="1">
    <source>
        <dbReference type="SAM" id="Coils"/>
    </source>
</evidence>
<dbReference type="Gene3D" id="3.30.70.270">
    <property type="match status" value="1"/>
</dbReference>
<dbReference type="SUPFAM" id="SSF48452">
    <property type="entry name" value="TPR-like"/>
    <property type="match status" value="2"/>
</dbReference>
<dbReference type="InterPro" id="IPR029787">
    <property type="entry name" value="Nucleotide_cyclase"/>
</dbReference>
<sequence>MTHPTPDAPCQPSSDHAVGLAWAARDDSPERASLLSSAELGGPCDAQAGVTSGYLLWRDGALPQAVERIGRSLMHLRQQPPSVWLGRGLNILAALQSQLNRPDLAVSLYEEQLTLARSIHDPELLATALHDLGVELRFSDPERARQHITDSITAFRALKYDFGVAVAHLNLAEAEQYSGHPHEALGHVQAALTYPLLRQHPLMTAELQATLFGVYHALGDPRAAGSAAELRALTTHPHPEVHLTAALALAAHAAPPEAAALLEAALQRARELGSHTLLPAVHEQLSAAHARQGHHDRALHHLHETLRLTRERHAAERHQSFQSFEVLQRIQALQEVAEQERTRNTELSAHLQELRALNSRIRELGRTDHLTQLFNREHLFNEGERLVLSATGRTPLAGAIIDIDHFKRINDTWGHQLGDAVLRQLADLIRAAAQPGDLPARYGGEEFVLLRPGATATQLAVTCRALNAHVQQHPWHTLTPDLRVTVSIGVADTTTPDLDTMLGTADRRLYSVKRSGRNAVQHLD</sequence>
<proteinExistence type="predicted"/>
<dbReference type="InterPro" id="IPR043128">
    <property type="entry name" value="Rev_trsase/Diguanyl_cyclase"/>
</dbReference>